<dbReference type="RefSeq" id="WP_382409338.1">
    <property type="nucleotide sequence ID" value="NZ_JBHSGU010000005.1"/>
</dbReference>
<sequence length="57" mass="6029">MSLSGDVTGFTDEVLAQRGLSRRIAMTVNQFRMIVPLLKNSDLIAVAPLGGVADGII</sequence>
<gene>
    <name evidence="1" type="ORF">ACFO4O_13380</name>
</gene>
<dbReference type="EMBL" id="JBHSGU010000005">
    <property type="protein sequence ID" value="MFC4701160.1"/>
    <property type="molecule type" value="Genomic_DNA"/>
</dbReference>
<keyword evidence="2" id="KW-1185">Reference proteome</keyword>
<dbReference type="SUPFAM" id="SSF53850">
    <property type="entry name" value="Periplasmic binding protein-like II"/>
    <property type="match status" value="1"/>
</dbReference>
<name>A0ABV9LXZ0_9ALTE</name>
<dbReference type="Gene3D" id="3.40.190.10">
    <property type="entry name" value="Periplasmic binding protein-like II"/>
    <property type="match status" value="1"/>
</dbReference>
<reference evidence="2" key="1">
    <citation type="journal article" date="2019" name="Int. J. Syst. Evol. Microbiol.">
        <title>The Global Catalogue of Microorganisms (GCM) 10K type strain sequencing project: providing services to taxonomists for standard genome sequencing and annotation.</title>
        <authorList>
            <consortium name="The Broad Institute Genomics Platform"/>
            <consortium name="The Broad Institute Genome Sequencing Center for Infectious Disease"/>
            <person name="Wu L."/>
            <person name="Ma J."/>
        </authorList>
    </citation>
    <scope>NUCLEOTIDE SEQUENCE [LARGE SCALE GENOMIC DNA]</scope>
    <source>
        <strain evidence="2">KACC 12507</strain>
    </source>
</reference>
<proteinExistence type="predicted"/>
<evidence type="ECO:0000313" key="1">
    <source>
        <dbReference type="EMBL" id="MFC4701160.1"/>
    </source>
</evidence>
<accession>A0ABV9LXZ0</accession>
<dbReference type="Proteomes" id="UP001595897">
    <property type="component" value="Unassembled WGS sequence"/>
</dbReference>
<protein>
    <submittedName>
        <fullName evidence="1">Uncharacterized protein</fullName>
    </submittedName>
</protein>
<evidence type="ECO:0000313" key="2">
    <source>
        <dbReference type="Proteomes" id="UP001595897"/>
    </source>
</evidence>
<organism evidence="1 2">
    <name type="scientific">Glaciecola siphonariae</name>
    <dbReference type="NCBI Taxonomy" id="521012"/>
    <lineage>
        <taxon>Bacteria</taxon>
        <taxon>Pseudomonadati</taxon>
        <taxon>Pseudomonadota</taxon>
        <taxon>Gammaproteobacteria</taxon>
        <taxon>Alteromonadales</taxon>
        <taxon>Alteromonadaceae</taxon>
        <taxon>Glaciecola</taxon>
    </lineage>
</organism>
<comment type="caution">
    <text evidence="1">The sequence shown here is derived from an EMBL/GenBank/DDBJ whole genome shotgun (WGS) entry which is preliminary data.</text>
</comment>